<organism evidence="2 3">
    <name type="scientific">Russula ochroleuca</name>
    <dbReference type="NCBI Taxonomy" id="152965"/>
    <lineage>
        <taxon>Eukaryota</taxon>
        <taxon>Fungi</taxon>
        <taxon>Dikarya</taxon>
        <taxon>Basidiomycota</taxon>
        <taxon>Agaricomycotina</taxon>
        <taxon>Agaricomycetes</taxon>
        <taxon>Russulales</taxon>
        <taxon>Russulaceae</taxon>
        <taxon>Russula</taxon>
    </lineage>
</organism>
<protein>
    <submittedName>
        <fullName evidence="2">Uncharacterized protein</fullName>
    </submittedName>
</protein>
<dbReference type="OrthoDB" id="3265311at2759"/>
<proteinExistence type="predicted"/>
<comment type="caution">
    <text evidence="2">The sequence shown here is derived from an EMBL/GenBank/DDBJ whole genome shotgun (WGS) entry which is preliminary data.</text>
</comment>
<name>A0A9P5TBQ5_9AGAM</name>
<dbReference type="AlphaFoldDB" id="A0A9P5TBQ5"/>
<reference evidence="2" key="1">
    <citation type="submission" date="2019-10" db="EMBL/GenBank/DDBJ databases">
        <authorList>
            <consortium name="DOE Joint Genome Institute"/>
            <person name="Kuo A."/>
            <person name="Miyauchi S."/>
            <person name="Kiss E."/>
            <person name="Drula E."/>
            <person name="Kohler A."/>
            <person name="Sanchez-Garcia M."/>
            <person name="Andreopoulos B."/>
            <person name="Barry K.W."/>
            <person name="Bonito G."/>
            <person name="Buee M."/>
            <person name="Carver A."/>
            <person name="Chen C."/>
            <person name="Cichocki N."/>
            <person name="Clum A."/>
            <person name="Culley D."/>
            <person name="Crous P.W."/>
            <person name="Fauchery L."/>
            <person name="Girlanda M."/>
            <person name="Hayes R."/>
            <person name="Keri Z."/>
            <person name="LaButti K."/>
            <person name="Lipzen A."/>
            <person name="Lombard V."/>
            <person name="Magnuson J."/>
            <person name="Maillard F."/>
            <person name="Morin E."/>
            <person name="Murat C."/>
            <person name="Nolan M."/>
            <person name="Ohm R."/>
            <person name="Pangilinan J."/>
            <person name="Pereira M."/>
            <person name="Perotto S."/>
            <person name="Peter M."/>
            <person name="Riley R."/>
            <person name="Sitrit Y."/>
            <person name="Stielow B."/>
            <person name="Szollosi G."/>
            <person name="Zifcakova L."/>
            <person name="Stursova M."/>
            <person name="Spatafora J.W."/>
            <person name="Tedersoo L."/>
            <person name="Vaario L.-M."/>
            <person name="Yamada A."/>
            <person name="Yan M."/>
            <person name="Wang P."/>
            <person name="Xu J."/>
            <person name="Bruns T."/>
            <person name="Baldrian P."/>
            <person name="Vilgalys R."/>
            <person name="Henrissat B."/>
            <person name="Grigoriev I.V."/>
            <person name="Hibbett D."/>
            <person name="Nagy L.G."/>
            <person name="Martin F.M."/>
        </authorList>
    </citation>
    <scope>NUCLEOTIDE SEQUENCE</scope>
    <source>
        <strain evidence="2">Prilba</strain>
    </source>
</reference>
<evidence type="ECO:0000313" key="2">
    <source>
        <dbReference type="EMBL" id="KAF8483276.1"/>
    </source>
</evidence>
<gene>
    <name evidence="2" type="ORF">DFH94DRAFT_626104</name>
</gene>
<dbReference type="Proteomes" id="UP000759537">
    <property type="component" value="Unassembled WGS sequence"/>
</dbReference>
<accession>A0A9P5TBQ5</accession>
<evidence type="ECO:0000313" key="3">
    <source>
        <dbReference type="Proteomes" id="UP000759537"/>
    </source>
</evidence>
<keyword evidence="3" id="KW-1185">Reference proteome</keyword>
<dbReference type="EMBL" id="WHVB01000004">
    <property type="protein sequence ID" value="KAF8483276.1"/>
    <property type="molecule type" value="Genomic_DNA"/>
</dbReference>
<feature type="region of interest" description="Disordered" evidence="1">
    <location>
        <begin position="423"/>
        <end position="463"/>
    </location>
</feature>
<sequence>MDSSAGTSSQPQRRPRPTAFRPISTHSRRNSRQSSLFRSRLPADPFSSGAFVQRNPIVLNSERLYHSAFNSHPTRDVILVLGDPSPEDLSPLLNSERLAFSLLILASHQPPPIPSKVQPTIRILRLAEPLALEQAGAVRFVNVLEWAERVARTWRKVGGIGVREMTESDQEDFGTLTLPQNFNHQCSKSPAPSAVLYSSARTIFSLDRLRLQGRRGRRVEEVLPPSDPSQRPFDALVNYLPSGISDKSLLKHVILVTTITRPFLVAAAPPSIARPTLSRSNSTLTPKPMHLSTPSGSVESLNTLHTDSRFLQGSPIKAHLVHVLPARPRHSVANRLVDSIETFLLSFSFPPTLGIRNAEVIEHAHQCLLESATFAEPVGTPPSLSINWTMADILLSNCLDDQPTPRAWFSGASDIVVAALPQSKQSQLKRPKGRVEPSTVSSSRAPYPALNHRGINTLPTPPDSEEGAWYRRALPIKEAWNQQPWRLKFWKRPTETPITR</sequence>
<feature type="region of interest" description="Disordered" evidence="1">
    <location>
        <begin position="277"/>
        <end position="296"/>
    </location>
</feature>
<feature type="compositionally biased region" description="Polar residues" evidence="1">
    <location>
        <begin position="1"/>
        <end position="12"/>
    </location>
</feature>
<feature type="region of interest" description="Disordered" evidence="1">
    <location>
        <begin position="1"/>
        <end position="37"/>
    </location>
</feature>
<evidence type="ECO:0000256" key="1">
    <source>
        <dbReference type="SAM" id="MobiDB-lite"/>
    </source>
</evidence>
<reference evidence="2" key="2">
    <citation type="journal article" date="2020" name="Nat. Commun.">
        <title>Large-scale genome sequencing of mycorrhizal fungi provides insights into the early evolution of symbiotic traits.</title>
        <authorList>
            <person name="Miyauchi S."/>
            <person name="Kiss E."/>
            <person name="Kuo A."/>
            <person name="Drula E."/>
            <person name="Kohler A."/>
            <person name="Sanchez-Garcia M."/>
            <person name="Morin E."/>
            <person name="Andreopoulos B."/>
            <person name="Barry K.W."/>
            <person name="Bonito G."/>
            <person name="Buee M."/>
            <person name="Carver A."/>
            <person name="Chen C."/>
            <person name="Cichocki N."/>
            <person name="Clum A."/>
            <person name="Culley D."/>
            <person name="Crous P.W."/>
            <person name="Fauchery L."/>
            <person name="Girlanda M."/>
            <person name="Hayes R.D."/>
            <person name="Keri Z."/>
            <person name="LaButti K."/>
            <person name="Lipzen A."/>
            <person name="Lombard V."/>
            <person name="Magnuson J."/>
            <person name="Maillard F."/>
            <person name="Murat C."/>
            <person name="Nolan M."/>
            <person name="Ohm R.A."/>
            <person name="Pangilinan J."/>
            <person name="Pereira M.F."/>
            <person name="Perotto S."/>
            <person name="Peter M."/>
            <person name="Pfister S."/>
            <person name="Riley R."/>
            <person name="Sitrit Y."/>
            <person name="Stielow J.B."/>
            <person name="Szollosi G."/>
            <person name="Zifcakova L."/>
            <person name="Stursova M."/>
            <person name="Spatafora J.W."/>
            <person name="Tedersoo L."/>
            <person name="Vaario L.M."/>
            <person name="Yamada A."/>
            <person name="Yan M."/>
            <person name="Wang P."/>
            <person name="Xu J."/>
            <person name="Bruns T."/>
            <person name="Baldrian P."/>
            <person name="Vilgalys R."/>
            <person name="Dunand C."/>
            <person name="Henrissat B."/>
            <person name="Grigoriev I.V."/>
            <person name="Hibbett D."/>
            <person name="Nagy L.G."/>
            <person name="Martin F.M."/>
        </authorList>
    </citation>
    <scope>NUCLEOTIDE SEQUENCE</scope>
    <source>
        <strain evidence="2">Prilba</strain>
    </source>
</reference>